<evidence type="ECO:0000259" key="3">
    <source>
        <dbReference type="Pfam" id="PF19295"/>
    </source>
</evidence>
<evidence type="ECO:0000313" key="4">
    <source>
        <dbReference type="EMBL" id="SFG96472.1"/>
    </source>
</evidence>
<feature type="domain" description="SUF system FeS cluster assembly SufBD N-terminal" evidence="3">
    <location>
        <begin position="39"/>
        <end position="168"/>
    </location>
</feature>
<name>A0A1I2W587_9GAMM</name>
<dbReference type="Pfam" id="PF19295">
    <property type="entry name" value="SufBD_N"/>
    <property type="match status" value="1"/>
</dbReference>
<dbReference type="InterPro" id="IPR011542">
    <property type="entry name" value="SUF_FeS_clus_asmbl_SufD"/>
</dbReference>
<dbReference type="OrthoDB" id="9768262at2"/>
<dbReference type="PANTHER" id="PTHR43575">
    <property type="entry name" value="PROTEIN ABCI7, CHLOROPLASTIC"/>
    <property type="match status" value="1"/>
</dbReference>
<dbReference type="RefSeq" id="WP_090730837.1">
    <property type="nucleotide sequence ID" value="NZ_FOOU01000022.1"/>
</dbReference>
<proteinExistence type="inferred from homology"/>
<dbReference type="Pfam" id="PF01458">
    <property type="entry name" value="SUFBD_core"/>
    <property type="match status" value="1"/>
</dbReference>
<dbReference type="EMBL" id="FOOU01000022">
    <property type="protein sequence ID" value="SFG96472.1"/>
    <property type="molecule type" value="Genomic_DNA"/>
</dbReference>
<evidence type="ECO:0000259" key="2">
    <source>
        <dbReference type="Pfam" id="PF01458"/>
    </source>
</evidence>
<organism evidence="4 5">
    <name type="scientific">Neptunomonas qingdaonensis</name>
    <dbReference type="NCBI Taxonomy" id="1045558"/>
    <lineage>
        <taxon>Bacteria</taxon>
        <taxon>Pseudomonadati</taxon>
        <taxon>Pseudomonadota</taxon>
        <taxon>Gammaproteobacteria</taxon>
        <taxon>Oceanospirillales</taxon>
        <taxon>Oceanospirillaceae</taxon>
        <taxon>Neptunomonas</taxon>
    </lineage>
</organism>
<dbReference type="InterPro" id="IPR045595">
    <property type="entry name" value="SufBD_N"/>
</dbReference>
<dbReference type="NCBIfam" id="TIGR01981">
    <property type="entry name" value="sufD"/>
    <property type="match status" value="1"/>
</dbReference>
<comment type="similarity">
    <text evidence="1">Belongs to the iron-sulfur cluster assembly SufBD family.</text>
</comment>
<dbReference type="GO" id="GO:0016226">
    <property type="term" value="P:iron-sulfur cluster assembly"/>
    <property type="evidence" value="ECO:0007669"/>
    <property type="project" value="InterPro"/>
</dbReference>
<keyword evidence="5" id="KW-1185">Reference proteome</keyword>
<dbReference type="SUPFAM" id="SSF101960">
    <property type="entry name" value="Stabilizer of iron transporter SufD"/>
    <property type="match status" value="1"/>
</dbReference>
<dbReference type="InterPro" id="IPR000825">
    <property type="entry name" value="SUF_FeS_clus_asmbl_SufBD_core"/>
</dbReference>
<dbReference type="AlphaFoldDB" id="A0A1I2W587"/>
<evidence type="ECO:0000313" key="5">
    <source>
        <dbReference type="Proteomes" id="UP000198623"/>
    </source>
</evidence>
<evidence type="ECO:0000256" key="1">
    <source>
        <dbReference type="ARBA" id="ARBA00043967"/>
    </source>
</evidence>
<feature type="domain" description="SUF system FeS cluster assembly SufBD core" evidence="2">
    <location>
        <begin position="177"/>
        <end position="406"/>
    </location>
</feature>
<dbReference type="InterPro" id="IPR055346">
    <property type="entry name" value="Fe-S_cluster_assembly_SufBD"/>
</dbReference>
<protein>
    <submittedName>
        <fullName evidence="4">Fe-S cluster assembly protein SufD</fullName>
    </submittedName>
</protein>
<gene>
    <name evidence="4" type="ORF">SAMN05216175_12232</name>
</gene>
<reference evidence="5" key="1">
    <citation type="submission" date="2016-10" db="EMBL/GenBank/DDBJ databases">
        <authorList>
            <person name="Varghese N."/>
            <person name="Submissions S."/>
        </authorList>
    </citation>
    <scope>NUCLEOTIDE SEQUENCE [LARGE SCALE GENOMIC DNA]</scope>
    <source>
        <strain evidence="5">CGMCC 1.10971</strain>
    </source>
</reference>
<dbReference type="STRING" id="1045558.SAMN05216175_12232"/>
<dbReference type="InterPro" id="IPR037284">
    <property type="entry name" value="SUF_FeS_clus_asmbl_SufBD_sf"/>
</dbReference>
<dbReference type="PANTHER" id="PTHR43575:SF1">
    <property type="entry name" value="PROTEIN ABCI7, CHLOROPLASTIC"/>
    <property type="match status" value="1"/>
</dbReference>
<dbReference type="Proteomes" id="UP000198623">
    <property type="component" value="Unassembled WGS sequence"/>
</dbReference>
<sequence length="442" mass="49138">MFDYIGHTLQNPLPVTSGWLESLHQKARLGALGRKVSDESATESWKYSSLCALEENNYATTAKPDPEPDLLDKTLSQTIGIDKSNAHNLVFVNGLFSAELSDVEPPPGVEFVRFSHAEGQHLTSINASLGTMADKHQSIFRVLNELHLKDGMYIRVNKNVELDKPIQIVWLTTRQAQSYTVSSRVLIELEPGSKAQIFETFTSDDAQQNSFTNNVTELLLREGAYLQHFRVHQEQEDALHIGAVHADLYENATLKSFHLALGGALKRVDVAVNLLGEGADSEQFGAYLLCNDQHMDYHTSTEHFVPNCTSNEVFRGVVGGRSKAVFNGRIHIHPGAQKTLARLSNKNLLTSDTAEVDTKPELEIYADDVQCAHGATVAQLDELAIHYLQTRGISRAKAKALLSYGFVAMLLEQVPEPVFAEHITAIINHYFQRHYSEEGCDE</sequence>
<accession>A0A1I2W587</accession>